<dbReference type="InterPro" id="IPR027417">
    <property type="entry name" value="P-loop_NTPase"/>
</dbReference>
<evidence type="ECO:0000256" key="8">
    <source>
        <dbReference type="ARBA" id="ARBA00023136"/>
    </source>
</evidence>
<dbReference type="PROSITE" id="PS50929">
    <property type="entry name" value="ABC_TM1F"/>
    <property type="match status" value="1"/>
</dbReference>
<keyword evidence="4 10" id="KW-0812">Transmembrane</keyword>
<evidence type="ECO:0000256" key="3">
    <source>
        <dbReference type="ARBA" id="ARBA00022475"/>
    </source>
</evidence>
<dbReference type="Gene3D" id="1.20.1560.10">
    <property type="entry name" value="ABC transporter type 1, transmembrane domain"/>
    <property type="match status" value="1"/>
</dbReference>
<dbReference type="CDD" id="cd18546">
    <property type="entry name" value="ABC_6TM_Rv0194_D2_like"/>
    <property type="match status" value="1"/>
</dbReference>
<keyword evidence="14" id="KW-1185">Reference proteome</keyword>
<dbReference type="InterPro" id="IPR036640">
    <property type="entry name" value="ABC1_TM_sf"/>
</dbReference>
<evidence type="ECO:0000259" key="12">
    <source>
        <dbReference type="PROSITE" id="PS50929"/>
    </source>
</evidence>
<dbReference type="InterPro" id="IPR003593">
    <property type="entry name" value="AAA+_ATPase"/>
</dbReference>
<dbReference type="AlphaFoldDB" id="A0A7H2BKW3"/>
<dbReference type="PANTHER" id="PTHR43394:SF1">
    <property type="entry name" value="ATP-BINDING CASSETTE SUB-FAMILY B MEMBER 10, MITOCHONDRIAL"/>
    <property type="match status" value="1"/>
</dbReference>
<dbReference type="CDD" id="cd03254">
    <property type="entry name" value="ABCC_Glucan_exporter_like"/>
    <property type="match status" value="1"/>
</dbReference>
<keyword evidence="2" id="KW-0813">Transport</keyword>
<proteinExistence type="inferred from homology"/>
<comment type="subcellular location">
    <subcellularLocation>
        <location evidence="1">Cell membrane</location>
        <topology evidence="1">Multi-pass membrane protein</topology>
    </subcellularLocation>
</comment>
<dbReference type="SUPFAM" id="SSF52540">
    <property type="entry name" value="P-loop containing nucleoside triphosphate hydrolases"/>
    <property type="match status" value="1"/>
</dbReference>
<evidence type="ECO:0000256" key="2">
    <source>
        <dbReference type="ARBA" id="ARBA00022448"/>
    </source>
</evidence>
<keyword evidence="5" id="KW-0547">Nucleotide-binding</keyword>
<dbReference type="InterPro" id="IPR017871">
    <property type="entry name" value="ABC_transporter-like_CS"/>
</dbReference>
<feature type="transmembrane region" description="Helical" evidence="10">
    <location>
        <begin position="186"/>
        <end position="204"/>
    </location>
</feature>
<evidence type="ECO:0000313" key="14">
    <source>
        <dbReference type="Proteomes" id="UP000516421"/>
    </source>
</evidence>
<sequence>MPHGSMAPLAEDRVKLSAQEQKEVRARSMALLKSVLKPLKKELIWTIALVVVSEILSTALPLLLSYGINRTITPLVEGNGAPATTVVVIYFGVAAVSAITLYFNTVLTARVSQKALFDLRQRMFAQAQTLSVGFHETYTSGRVVSRLTSDLDTLKAFLDSGLSQVASTLLYMCFTVVAIILLDWRAGLGLLVAAIPLFFLTKWFRKHSTLAYRAQRVANARLIGRFVETFTGISAVKAFGSEAESRDKFGVEAEDLRVKVMDSIKLNGIYMPTLIALGNIFVGAALIIGGYAVLGGSMQVGTLLALTIYSTRVFEPVVMLSDFYNMFQSAVSALEKVSGFLAEKPTVADPEHPIERRSPAQGEVVFENASFSYIEGRPALHPFNLTVPAGQHVALVGKTGAGKSTIAKLVARFYDLTEGRLLLDGVDIRELLDAQLRQEVVMVTQEAFLFQGTVADNIRLARPDASDEEVEEAARKVGAHDFIMSLPEGYSTNLAQRGGRVSAGQRQLISFARAFLVNPAVLILDEATASLDIPTERLVQEGLAKLLDGRTSFVIAHRLSTVLDSDRVLVVDDGRIIEDGSPAELTAGTGKFAQMVQAWDDAMAA</sequence>
<evidence type="ECO:0000256" key="10">
    <source>
        <dbReference type="SAM" id="Phobius"/>
    </source>
</evidence>
<dbReference type="PANTHER" id="PTHR43394">
    <property type="entry name" value="ATP-DEPENDENT PERMEASE MDL1, MITOCHONDRIAL"/>
    <property type="match status" value="1"/>
</dbReference>
<dbReference type="PROSITE" id="PS00211">
    <property type="entry name" value="ABC_TRANSPORTER_1"/>
    <property type="match status" value="1"/>
</dbReference>
<feature type="domain" description="ABC transporter" evidence="11">
    <location>
        <begin position="364"/>
        <end position="598"/>
    </location>
</feature>
<dbReference type="Gene3D" id="3.40.50.300">
    <property type="entry name" value="P-loop containing nucleotide triphosphate hydrolases"/>
    <property type="match status" value="1"/>
</dbReference>
<dbReference type="Pfam" id="PF00005">
    <property type="entry name" value="ABC_tran"/>
    <property type="match status" value="1"/>
</dbReference>
<keyword evidence="7 10" id="KW-1133">Transmembrane helix</keyword>
<evidence type="ECO:0000256" key="7">
    <source>
        <dbReference type="ARBA" id="ARBA00022989"/>
    </source>
</evidence>
<keyword evidence="3" id="KW-1003">Cell membrane</keyword>
<evidence type="ECO:0000256" key="6">
    <source>
        <dbReference type="ARBA" id="ARBA00022840"/>
    </source>
</evidence>
<dbReference type="RefSeq" id="WP_190617889.1">
    <property type="nucleotide sequence ID" value="NZ_CP061538.1"/>
</dbReference>
<feature type="transmembrane region" description="Helical" evidence="10">
    <location>
        <begin position="156"/>
        <end position="180"/>
    </location>
</feature>
<dbReference type="InterPro" id="IPR039421">
    <property type="entry name" value="Type_1_exporter"/>
</dbReference>
<dbReference type="GO" id="GO:0016887">
    <property type="term" value="F:ATP hydrolysis activity"/>
    <property type="evidence" value="ECO:0007669"/>
    <property type="project" value="InterPro"/>
</dbReference>
<dbReference type="FunFam" id="3.40.50.300:FF:000299">
    <property type="entry name" value="ABC transporter ATP-binding protein/permease"/>
    <property type="match status" value="1"/>
</dbReference>
<evidence type="ECO:0000259" key="11">
    <source>
        <dbReference type="PROSITE" id="PS50893"/>
    </source>
</evidence>
<dbReference type="GO" id="GO:0005886">
    <property type="term" value="C:plasma membrane"/>
    <property type="evidence" value="ECO:0007669"/>
    <property type="project" value="UniProtKB-SubCell"/>
</dbReference>
<dbReference type="SUPFAM" id="SSF90123">
    <property type="entry name" value="ABC transporter transmembrane region"/>
    <property type="match status" value="1"/>
</dbReference>
<dbReference type="GO" id="GO:0005524">
    <property type="term" value="F:ATP binding"/>
    <property type="evidence" value="ECO:0007669"/>
    <property type="project" value="UniProtKB-KW"/>
</dbReference>
<dbReference type="InterPro" id="IPR011527">
    <property type="entry name" value="ABC1_TM_dom"/>
</dbReference>
<feature type="transmembrane region" description="Helical" evidence="10">
    <location>
        <begin position="88"/>
        <end position="107"/>
    </location>
</feature>
<keyword evidence="6 13" id="KW-0067">ATP-binding</keyword>
<evidence type="ECO:0000313" key="13">
    <source>
        <dbReference type="EMBL" id="QNV40309.1"/>
    </source>
</evidence>
<keyword evidence="8 10" id="KW-0472">Membrane</keyword>
<organism evidence="13 14">
    <name type="scientific">Rothia amarae</name>
    <dbReference type="NCBI Taxonomy" id="169480"/>
    <lineage>
        <taxon>Bacteria</taxon>
        <taxon>Bacillati</taxon>
        <taxon>Actinomycetota</taxon>
        <taxon>Actinomycetes</taxon>
        <taxon>Micrococcales</taxon>
        <taxon>Micrococcaceae</taxon>
        <taxon>Rothia</taxon>
    </lineage>
</organism>
<feature type="transmembrane region" description="Helical" evidence="10">
    <location>
        <begin position="269"/>
        <end position="294"/>
    </location>
</feature>
<evidence type="ECO:0000256" key="4">
    <source>
        <dbReference type="ARBA" id="ARBA00022692"/>
    </source>
</evidence>
<dbReference type="PROSITE" id="PS50893">
    <property type="entry name" value="ABC_TRANSPORTER_2"/>
    <property type="match status" value="1"/>
</dbReference>
<feature type="domain" description="ABC transmembrane type-1" evidence="12">
    <location>
        <begin position="44"/>
        <end position="329"/>
    </location>
</feature>
<protein>
    <submittedName>
        <fullName evidence="13">ABC transporter ATP-binding protein</fullName>
    </submittedName>
</protein>
<reference evidence="13 14" key="1">
    <citation type="submission" date="2020-09" db="EMBL/GenBank/DDBJ databases">
        <title>Investigation of environmental microbe.</title>
        <authorList>
            <person name="Ou Y."/>
            <person name="Kang Q."/>
        </authorList>
    </citation>
    <scope>NUCLEOTIDE SEQUENCE [LARGE SCALE GENOMIC DNA]</scope>
    <source>
        <strain evidence="13 14">KJZ-9</strain>
    </source>
</reference>
<evidence type="ECO:0000256" key="1">
    <source>
        <dbReference type="ARBA" id="ARBA00004651"/>
    </source>
</evidence>
<name>A0A7H2BKW3_9MICC</name>
<dbReference type="SMART" id="SM00382">
    <property type="entry name" value="AAA"/>
    <property type="match status" value="1"/>
</dbReference>
<dbReference type="EMBL" id="CP061538">
    <property type="protein sequence ID" value="QNV40309.1"/>
    <property type="molecule type" value="Genomic_DNA"/>
</dbReference>
<comment type="similarity">
    <text evidence="9">Belongs to the ABC transporter superfamily. Lipid exporter (TC 3.A.1.106) family.</text>
</comment>
<dbReference type="GO" id="GO:0015421">
    <property type="term" value="F:ABC-type oligopeptide transporter activity"/>
    <property type="evidence" value="ECO:0007669"/>
    <property type="project" value="TreeGrafter"/>
</dbReference>
<gene>
    <name evidence="13" type="ORF">IDM48_02425</name>
</gene>
<dbReference type="InterPro" id="IPR003439">
    <property type="entry name" value="ABC_transporter-like_ATP-bd"/>
</dbReference>
<evidence type="ECO:0000256" key="9">
    <source>
        <dbReference type="ARBA" id="ARBA00061644"/>
    </source>
</evidence>
<feature type="transmembrane region" description="Helical" evidence="10">
    <location>
        <begin position="43"/>
        <end position="68"/>
    </location>
</feature>
<dbReference type="KEGG" id="rama:IDM48_02425"/>
<accession>A0A7H2BKW3</accession>
<dbReference type="Pfam" id="PF00664">
    <property type="entry name" value="ABC_membrane"/>
    <property type="match status" value="1"/>
</dbReference>
<dbReference type="Proteomes" id="UP000516421">
    <property type="component" value="Chromosome"/>
</dbReference>
<evidence type="ECO:0000256" key="5">
    <source>
        <dbReference type="ARBA" id="ARBA00022741"/>
    </source>
</evidence>